<keyword evidence="3" id="KW-1185">Reference proteome</keyword>
<evidence type="ECO:0000256" key="1">
    <source>
        <dbReference type="SAM" id="Phobius"/>
    </source>
</evidence>
<dbReference type="STRING" id="1003.SAMN04488541_10932"/>
<accession>A0A1I2KCU4</accession>
<gene>
    <name evidence="2" type="ORF">SAMN04488541_10932</name>
</gene>
<keyword evidence="1" id="KW-0472">Membrane</keyword>
<evidence type="ECO:0000313" key="3">
    <source>
        <dbReference type="Proteomes" id="UP000199513"/>
    </source>
</evidence>
<feature type="transmembrane region" description="Helical" evidence="1">
    <location>
        <begin position="32"/>
        <end position="57"/>
    </location>
</feature>
<dbReference type="EMBL" id="FONY01000093">
    <property type="protein sequence ID" value="SFF63037.1"/>
    <property type="molecule type" value="Genomic_DNA"/>
</dbReference>
<name>A0A1I2KCU4_9BACT</name>
<keyword evidence="1" id="KW-1133">Transmembrane helix</keyword>
<proteinExistence type="predicted"/>
<protein>
    <submittedName>
        <fullName evidence="2">Uncharacterized protein</fullName>
    </submittedName>
</protein>
<dbReference type="Proteomes" id="UP000199513">
    <property type="component" value="Unassembled WGS sequence"/>
</dbReference>
<reference evidence="2 3" key="1">
    <citation type="submission" date="2016-10" db="EMBL/GenBank/DDBJ databases">
        <authorList>
            <person name="de Groot N.N."/>
        </authorList>
    </citation>
    <scope>NUCLEOTIDE SEQUENCE [LARGE SCALE GENOMIC DNA]</scope>
    <source>
        <strain>GEY</strain>
        <strain evidence="3">DSM 9560</strain>
    </source>
</reference>
<organism evidence="2 3">
    <name type="scientific">Thermoflexibacter ruber</name>
    <dbReference type="NCBI Taxonomy" id="1003"/>
    <lineage>
        <taxon>Bacteria</taxon>
        <taxon>Pseudomonadati</taxon>
        <taxon>Bacteroidota</taxon>
        <taxon>Cytophagia</taxon>
        <taxon>Cytophagales</taxon>
        <taxon>Thermoflexibacteraceae</taxon>
        <taxon>Thermoflexibacter</taxon>
    </lineage>
</organism>
<sequence length="89" mass="10705">MPIVFKPSDFKEHFWKDFDTTMKLLPFWKKCILLLVASIFYVIIFPILFFYGLYQAISGDKNYDKKKNELNSLYLIDYNVSENKSFEEL</sequence>
<dbReference type="AlphaFoldDB" id="A0A1I2KCU4"/>
<keyword evidence="1" id="KW-0812">Transmembrane</keyword>
<evidence type="ECO:0000313" key="2">
    <source>
        <dbReference type="EMBL" id="SFF63037.1"/>
    </source>
</evidence>